<evidence type="ECO:0000313" key="3">
    <source>
        <dbReference type="Proteomes" id="UP000067625"/>
    </source>
</evidence>
<dbReference type="AlphaFoldDB" id="A0A0M3R943"/>
<feature type="region of interest" description="Disordered" evidence="1">
    <location>
        <begin position="47"/>
        <end position="68"/>
    </location>
</feature>
<dbReference type="EMBL" id="CP012600">
    <property type="protein sequence ID" value="ALC80776.1"/>
    <property type="molecule type" value="Genomic_DNA"/>
</dbReference>
<name>A0A0M3R943_9BACI</name>
<evidence type="ECO:0000256" key="1">
    <source>
        <dbReference type="SAM" id="MobiDB-lite"/>
    </source>
</evidence>
<organism evidence="2 3">
    <name type="scientific">Bacillus gobiensis</name>
    <dbReference type="NCBI Taxonomy" id="1441095"/>
    <lineage>
        <taxon>Bacteria</taxon>
        <taxon>Bacillati</taxon>
        <taxon>Bacillota</taxon>
        <taxon>Bacilli</taxon>
        <taxon>Bacillales</taxon>
        <taxon>Bacillaceae</taxon>
        <taxon>Bacillus</taxon>
    </lineage>
</organism>
<reference evidence="2 3" key="2">
    <citation type="journal article" date="2016" name="Int. J. Syst. Evol. Microbiol.">
        <title>Bacillus gobiensis sp. nov., isolated from a soil sample.</title>
        <authorList>
            <person name="Liu B."/>
            <person name="Liu G.H."/>
            <person name="Cetin S."/>
            <person name="Schumann P."/>
            <person name="Pan Z.Z."/>
            <person name="Chen Q.Q."/>
        </authorList>
    </citation>
    <scope>NUCLEOTIDE SEQUENCE [LARGE SCALE GENOMIC DNA]</scope>
    <source>
        <strain evidence="2 3">FJAT-4402</strain>
    </source>
</reference>
<reference evidence="3" key="1">
    <citation type="submission" date="2015-08" db="EMBL/GenBank/DDBJ databases">
        <title>Genome sequencing project for genomic taxonomy and phylogenomics of Bacillus-like bacteria.</title>
        <authorList>
            <person name="Liu B."/>
            <person name="Wang J."/>
            <person name="Zhu Y."/>
            <person name="Liu G."/>
            <person name="Chen Q."/>
            <person name="Chen Z."/>
            <person name="Lan J."/>
            <person name="Che J."/>
            <person name="Ge C."/>
            <person name="Shi H."/>
            <person name="Pan Z."/>
            <person name="Liu X."/>
        </authorList>
    </citation>
    <scope>NUCLEOTIDE SEQUENCE [LARGE SCALE GENOMIC DNA]</scope>
    <source>
        <strain evidence="3">FJAT-4402</strain>
    </source>
</reference>
<dbReference type="OrthoDB" id="2706316at2"/>
<gene>
    <name evidence="2" type="ORF">AM592_03595</name>
</gene>
<keyword evidence="3" id="KW-1185">Reference proteome</keyword>
<dbReference type="PATRIC" id="fig|1441095.3.peg.784"/>
<proteinExistence type="predicted"/>
<evidence type="ECO:0000313" key="2">
    <source>
        <dbReference type="EMBL" id="ALC80776.1"/>
    </source>
</evidence>
<sequence>MIYAPHVQLDQYIQYASRMNRKSNYAQVSKVKSIQGELVYRELEKNTPKSYQPNWGGNRKRRQNNFYSENGKGRYFQEYV</sequence>
<accession>A0A0M3R943</accession>
<dbReference type="Proteomes" id="UP000067625">
    <property type="component" value="Chromosome"/>
</dbReference>
<dbReference type="RefSeq" id="WP_053602517.1">
    <property type="nucleotide sequence ID" value="NZ_CP012600.1"/>
</dbReference>
<protein>
    <submittedName>
        <fullName evidence="2">Uncharacterized protein</fullName>
    </submittedName>
</protein>